<evidence type="ECO:0000313" key="16">
    <source>
        <dbReference type="Proteomes" id="UP001303236"/>
    </source>
</evidence>
<sequence length="795" mass="85051">MAPRTKTTQPPAPHAADSHDLIRVHGARENNLKDVSIELPKRRLTVFTGVSGSGKSSLVFSTIAAESQRLINETYSAFVQGFMPTQARPDVDVLDGLTTAIIVDQQRMGSDPRSTVGTATDANAMLRILFSRLGKPHIGPPGAFAFNVPSVSASGAITVERGNKKAVKATFSRTGGMCPRCEGRGTVSDIDLTQLYDDSKSIAEGAFTIPGWKSDSWWTVRTYAESGFLDPDKPIAKFTKREMQDFLYREPTKVKVEGANLTFEGLIPKIQKSFLSKDRESMQPHIRDFVDRAVTFTTCPECEGTRLTEGARSSKIKKISIADACAMEIRDLAEWVRALEEPSVAPLLTALQQTLDSFVEIGLGYLALDRPSGTLSGGEAQRVKMIRHLGSSLTDVTYVFDEPTIGLHPHDIQRMNDLLLRLRDKGNTVLVVEHKPEAIAIADHVVDLGPGAGTAGGTVCFEGTLEGLRSSGTVTGRHLDDRAVLKDEVRKPTGALEIRGATAHNLRNVDVDIPLGVLTVVTGVAGSGKSSLVHGSIPAGEGVISVDQSPIRGSRRSNPATYTGLLDPIRKAFAKVNGVKPALFSANSEGACPTCNGAGVIFTDLGMMASVSSPCEDCEGKRFQASVLDYHLGGRDISEVLAMSVSEAEEFFGSGEASTPAAHKILQRLADVGLGYLSLGQPLTTLSGGERQRLKLATHMGDKGGVYILDEPTTGLHLADVEQLLGLLDRLVDSGKSVIVIEHHQAVMAHADWIIDLGPGAGHDGGRIVFEGTPAELVEARTTLTGEHLAEYVGE</sequence>
<evidence type="ECO:0000256" key="5">
    <source>
        <dbReference type="ARBA" id="ARBA00022763"/>
    </source>
</evidence>
<name>A0ABY9VW65_9ACTN</name>
<dbReference type="Gene3D" id="1.10.8.280">
    <property type="entry name" value="ABC transporter ATPase domain-like"/>
    <property type="match status" value="1"/>
</dbReference>
<comment type="subcellular location">
    <subcellularLocation>
        <location evidence="1">Cytoplasm</location>
    </subcellularLocation>
</comment>
<dbReference type="Proteomes" id="UP001303236">
    <property type="component" value="Chromosome"/>
</dbReference>
<evidence type="ECO:0000256" key="2">
    <source>
        <dbReference type="ARBA" id="ARBA00022490"/>
    </source>
</evidence>
<keyword evidence="8" id="KW-0267">Excision nuclease</keyword>
<reference evidence="15 16" key="1">
    <citation type="submission" date="2023-09" db="EMBL/GenBank/DDBJ databases">
        <title>Genome completion map analysis of the actinomycetes C11-1.</title>
        <authorList>
            <person name="Qin P."/>
            <person name="Guan P."/>
        </authorList>
    </citation>
    <scope>NUCLEOTIDE SEQUENCE [LARGE SCALE GENOMIC DNA]</scope>
    <source>
        <strain evidence="15 16">C11-1</strain>
    </source>
</reference>
<evidence type="ECO:0000256" key="11">
    <source>
        <dbReference type="ARBA" id="ARBA00038000"/>
    </source>
</evidence>
<feature type="domain" description="ABC transporter" evidence="14">
    <location>
        <begin position="484"/>
        <end position="784"/>
    </location>
</feature>
<evidence type="ECO:0000256" key="9">
    <source>
        <dbReference type="ARBA" id="ARBA00023125"/>
    </source>
</evidence>
<evidence type="ECO:0000256" key="8">
    <source>
        <dbReference type="ARBA" id="ARBA00022881"/>
    </source>
</evidence>
<evidence type="ECO:0000259" key="14">
    <source>
        <dbReference type="PROSITE" id="PS50893"/>
    </source>
</evidence>
<dbReference type="EMBL" id="CP134500">
    <property type="protein sequence ID" value="WNF27172.1"/>
    <property type="molecule type" value="Genomic_DNA"/>
</dbReference>
<dbReference type="Gene3D" id="1.20.1580.10">
    <property type="entry name" value="ABC transporter ATPase like domain"/>
    <property type="match status" value="2"/>
</dbReference>
<evidence type="ECO:0000256" key="6">
    <source>
        <dbReference type="ARBA" id="ARBA00022769"/>
    </source>
</evidence>
<evidence type="ECO:0000256" key="13">
    <source>
        <dbReference type="ARBA" id="ARBA00042156"/>
    </source>
</evidence>
<dbReference type="Pfam" id="PF00005">
    <property type="entry name" value="ABC_tran"/>
    <property type="match status" value="1"/>
</dbReference>
<dbReference type="PROSITE" id="PS50893">
    <property type="entry name" value="ABC_TRANSPORTER_2"/>
    <property type="match status" value="2"/>
</dbReference>
<keyword evidence="3" id="KW-0677">Repeat</keyword>
<evidence type="ECO:0000256" key="12">
    <source>
        <dbReference type="ARBA" id="ARBA00039316"/>
    </source>
</evidence>
<proteinExistence type="inferred from homology"/>
<dbReference type="InterPro" id="IPR003439">
    <property type="entry name" value="ABC_transporter-like_ATP-bd"/>
</dbReference>
<evidence type="ECO:0000256" key="4">
    <source>
        <dbReference type="ARBA" id="ARBA00022741"/>
    </source>
</evidence>
<dbReference type="PANTHER" id="PTHR43152">
    <property type="entry name" value="UVRABC SYSTEM PROTEIN A"/>
    <property type="match status" value="1"/>
</dbReference>
<keyword evidence="5" id="KW-0227">DNA damage</keyword>
<comment type="similarity">
    <text evidence="11">Belongs to the ABC transporter superfamily. UvrA family.</text>
</comment>
<keyword evidence="9" id="KW-0238">DNA-binding</keyword>
<evidence type="ECO:0000256" key="10">
    <source>
        <dbReference type="ARBA" id="ARBA00023204"/>
    </source>
</evidence>
<accession>A0ABY9VW65</accession>
<keyword evidence="10" id="KW-0234">DNA repair</keyword>
<gene>
    <name evidence="15" type="ORF">RI138_10150</name>
</gene>
<evidence type="ECO:0000256" key="7">
    <source>
        <dbReference type="ARBA" id="ARBA00022840"/>
    </source>
</evidence>
<dbReference type="InterPro" id="IPR027417">
    <property type="entry name" value="P-loop_NTPase"/>
</dbReference>
<keyword evidence="16" id="KW-1185">Reference proteome</keyword>
<evidence type="ECO:0000256" key="3">
    <source>
        <dbReference type="ARBA" id="ARBA00022737"/>
    </source>
</evidence>
<keyword evidence="7" id="KW-0067">ATP-binding</keyword>
<evidence type="ECO:0000313" key="15">
    <source>
        <dbReference type="EMBL" id="WNF27172.1"/>
    </source>
</evidence>
<dbReference type="Gene3D" id="3.40.50.300">
    <property type="entry name" value="P-loop containing nucleotide triphosphate hydrolases"/>
    <property type="match status" value="3"/>
</dbReference>
<keyword evidence="6" id="KW-0228">DNA excision</keyword>
<dbReference type="SUPFAM" id="SSF52540">
    <property type="entry name" value="P-loop containing nucleoside triphosphate hydrolases"/>
    <property type="match status" value="2"/>
</dbReference>
<organism evidence="15 16">
    <name type="scientific">Streptomyces durocortorensis</name>
    <dbReference type="NCBI Taxonomy" id="2811104"/>
    <lineage>
        <taxon>Bacteria</taxon>
        <taxon>Bacillati</taxon>
        <taxon>Actinomycetota</taxon>
        <taxon>Actinomycetes</taxon>
        <taxon>Kitasatosporales</taxon>
        <taxon>Streptomycetaceae</taxon>
        <taxon>Streptomyces</taxon>
    </lineage>
</organism>
<keyword evidence="4" id="KW-0547">Nucleotide-binding</keyword>
<keyword evidence="2" id="KW-0963">Cytoplasm</keyword>
<dbReference type="PANTHER" id="PTHR43152:SF2">
    <property type="entry name" value="DRUG RESISTANCE ABC TRANSPORTER"/>
    <property type="match status" value="1"/>
</dbReference>
<evidence type="ECO:0000256" key="1">
    <source>
        <dbReference type="ARBA" id="ARBA00004496"/>
    </source>
</evidence>
<protein>
    <recommendedName>
        <fullName evidence="12">UvrABC system protein A</fullName>
    </recommendedName>
    <alternativeName>
        <fullName evidence="13">Excinuclease ABC subunit A</fullName>
    </alternativeName>
</protein>
<feature type="domain" description="ABC transporter" evidence="14">
    <location>
        <begin position="16"/>
        <end position="475"/>
    </location>
</feature>